<dbReference type="RefSeq" id="XP_022643722.1">
    <property type="nucleotide sequence ID" value="XM_022787987.1"/>
</dbReference>
<evidence type="ECO:0000256" key="1">
    <source>
        <dbReference type="SAM" id="MobiDB-lite"/>
    </source>
</evidence>
<evidence type="ECO:0000313" key="2">
    <source>
        <dbReference type="EnsemblMetazoa" id="XP_022643722"/>
    </source>
</evidence>
<dbReference type="InParanoid" id="A0A7M7J6F2"/>
<keyword evidence="3" id="KW-1185">Reference proteome</keyword>
<feature type="compositionally biased region" description="Basic and acidic residues" evidence="1">
    <location>
        <begin position="73"/>
        <end position="85"/>
    </location>
</feature>
<dbReference type="KEGG" id="vde:111242990"/>
<name>A0A7M7J6F2_VARDE</name>
<feature type="compositionally biased region" description="Polar residues" evidence="1">
    <location>
        <begin position="96"/>
        <end position="111"/>
    </location>
</feature>
<feature type="region of interest" description="Disordered" evidence="1">
    <location>
        <begin position="1"/>
        <end position="128"/>
    </location>
</feature>
<dbReference type="GeneID" id="111242990"/>
<sequence>MDSPLSPSISSFGQSVETSSERQLAPTAKQDELSSKPSSPHSSPHIEIPSNGTSENKPGYVEPAHDEESDPPALHHEVYHSHCDPEYLDSLVDSYGNPTQEPTKSSDTNVNIRLDEGAKEHHRVAVEEDSLSQDSSVLAMLQKTSMMALILLGPTTV</sequence>
<feature type="compositionally biased region" description="Polar residues" evidence="1">
    <location>
        <begin position="1"/>
        <end position="22"/>
    </location>
</feature>
<accession>A0A7M7J6F2</accession>
<dbReference type="AlphaFoldDB" id="A0A7M7J6F2"/>
<feature type="compositionally biased region" description="Low complexity" evidence="1">
    <location>
        <begin position="35"/>
        <end position="50"/>
    </location>
</feature>
<feature type="compositionally biased region" description="Basic and acidic residues" evidence="1">
    <location>
        <begin position="113"/>
        <end position="126"/>
    </location>
</feature>
<protein>
    <submittedName>
        <fullName evidence="2">Uncharacterized protein</fullName>
    </submittedName>
</protein>
<evidence type="ECO:0000313" key="3">
    <source>
        <dbReference type="Proteomes" id="UP000594260"/>
    </source>
</evidence>
<dbReference type="Proteomes" id="UP000594260">
    <property type="component" value="Unplaced"/>
</dbReference>
<proteinExistence type="predicted"/>
<dbReference type="EnsemblMetazoa" id="XM_022787987">
    <property type="protein sequence ID" value="XP_022643722"/>
    <property type="gene ID" value="LOC111242990"/>
</dbReference>
<reference evidence="2" key="1">
    <citation type="submission" date="2021-01" db="UniProtKB">
        <authorList>
            <consortium name="EnsemblMetazoa"/>
        </authorList>
    </citation>
    <scope>IDENTIFICATION</scope>
</reference>
<organism evidence="2 3">
    <name type="scientific">Varroa destructor</name>
    <name type="common">Honeybee mite</name>
    <dbReference type="NCBI Taxonomy" id="109461"/>
    <lineage>
        <taxon>Eukaryota</taxon>
        <taxon>Metazoa</taxon>
        <taxon>Ecdysozoa</taxon>
        <taxon>Arthropoda</taxon>
        <taxon>Chelicerata</taxon>
        <taxon>Arachnida</taxon>
        <taxon>Acari</taxon>
        <taxon>Parasitiformes</taxon>
        <taxon>Mesostigmata</taxon>
        <taxon>Gamasina</taxon>
        <taxon>Dermanyssoidea</taxon>
        <taxon>Varroidae</taxon>
        <taxon>Varroa</taxon>
    </lineage>
</organism>